<evidence type="ECO:0000256" key="8">
    <source>
        <dbReference type="SAM" id="SignalP"/>
    </source>
</evidence>
<dbReference type="InterPro" id="IPR011042">
    <property type="entry name" value="6-blade_b-propeller_TolB-like"/>
</dbReference>
<keyword evidence="5 6" id="KW-0408">Iron</keyword>
<dbReference type="InterPro" id="IPR009056">
    <property type="entry name" value="Cyt_c-like_dom"/>
</dbReference>
<keyword evidence="8" id="KW-0732">Signal</keyword>
<dbReference type="InterPro" id="IPR036909">
    <property type="entry name" value="Cyt_c-like_dom_sf"/>
</dbReference>
<dbReference type="InterPro" id="IPR012938">
    <property type="entry name" value="Glc/Sorbosone_DH"/>
</dbReference>
<keyword evidence="11" id="KW-1185">Reference proteome</keyword>
<proteinExistence type="predicted"/>
<evidence type="ECO:0000256" key="3">
    <source>
        <dbReference type="ARBA" id="ARBA00022723"/>
    </source>
</evidence>
<dbReference type="PANTHER" id="PTHR19328:SF75">
    <property type="entry name" value="ALDOSE SUGAR DEHYDROGENASE YLII"/>
    <property type="match status" value="1"/>
</dbReference>
<dbReference type="SUPFAM" id="SSF46626">
    <property type="entry name" value="Cytochrome c"/>
    <property type="match status" value="1"/>
</dbReference>
<name>A0ABW2LA28_9BACT</name>
<keyword evidence="4" id="KW-0249">Electron transport</keyword>
<reference evidence="11" key="1">
    <citation type="journal article" date="2019" name="Int. J. Syst. Evol. Microbiol.">
        <title>The Global Catalogue of Microorganisms (GCM) 10K type strain sequencing project: providing services to taxonomists for standard genome sequencing and annotation.</title>
        <authorList>
            <consortium name="The Broad Institute Genomics Platform"/>
            <consortium name="The Broad Institute Genome Sequencing Center for Infectious Disease"/>
            <person name="Wu L."/>
            <person name="Ma J."/>
        </authorList>
    </citation>
    <scope>NUCLEOTIDE SEQUENCE [LARGE SCALE GENOMIC DNA]</scope>
    <source>
        <strain evidence="11">CGMCC 4.1467</strain>
    </source>
</reference>
<feature type="domain" description="Cytochrome c" evidence="9">
    <location>
        <begin position="465"/>
        <end position="550"/>
    </location>
</feature>
<comment type="caution">
    <text evidence="10">The sequence shown here is derived from an EMBL/GenBank/DDBJ whole genome shotgun (WGS) entry which is preliminary data.</text>
</comment>
<dbReference type="Proteomes" id="UP001596472">
    <property type="component" value="Unassembled WGS sequence"/>
</dbReference>
<feature type="compositionally biased region" description="Polar residues" evidence="7">
    <location>
        <begin position="190"/>
        <end position="203"/>
    </location>
</feature>
<evidence type="ECO:0000256" key="7">
    <source>
        <dbReference type="SAM" id="MobiDB-lite"/>
    </source>
</evidence>
<evidence type="ECO:0000256" key="5">
    <source>
        <dbReference type="ARBA" id="ARBA00023004"/>
    </source>
</evidence>
<dbReference type="SUPFAM" id="SSF50952">
    <property type="entry name" value="Soluble quinoprotein glucose dehydrogenase"/>
    <property type="match status" value="1"/>
</dbReference>
<evidence type="ECO:0000256" key="1">
    <source>
        <dbReference type="ARBA" id="ARBA00022448"/>
    </source>
</evidence>
<keyword evidence="3 6" id="KW-0479">Metal-binding</keyword>
<dbReference type="Gene3D" id="1.10.760.10">
    <property type="entry name" value="Cytochrome c-like domain"/>
    <property type="match status" value="1"/>
</dbReference>
<dbReference type="PRINTS" id="PR00606">
    <property type="entry name" value="CYTCHROMECID"/>
</dbReference>
<dbReference type="Pfam" id="PF00034">
    <property type="entry name" value="Cytochrom_C"/>
    <property type="match status" value="1"/>
</dbReference>
<evidence type="ECO:0000313" key="10">
    <source>
        <dbReference type="EMBL" id="MFC7338188.1"/>
    </source>
</evidence>
<dbReference type="EMBL" id="JBHTBS010000006">
    <property type="protein sequence ID" value="MFC7338188.1"/>
    <property type="molecule type" value="Genomic_DNA"/>
</dbReference>
<evidence type="ECO:0000313" key="11">
    <source>
        <dbReference type="Proteomes" id="UP001596472"/>
    </source>
</evidence>
<gene>
    <name evidence="10" type="ORF">ACFQY0_13420</name>
</gene>
<dbReference type="InterPro" id="IPR002324">
    <property type="entry name" value="Cyt_c_ID"/>
</dbReference>
<evidence type="ECO:0000259" key="9">
    <source>
        <dbReference type="PROSITE" id="PS51007"/>
    </source>
</evidence>
<evidence type="ECO:0000256" key="4">
    <source>
        <dbReference type="ARBA" id="ARBA00022982"/>
    </source>
</evidence>
<dbReference type="PROSITE" id="PS51007">
    <property type="entry name" value="CYTC"/>
    <property type="match status" value="1"/>
</dbReference>
<dbReference type="Gene3D" id="2.120.10.30">
    <property type="entry name" value="TolB, C-terminal domain"/>
    <property type="match status" value="1"/>
</dbReference>
<dbReference type="PANTHER" id="PTHR19328">
    <property type="entry name" value="HEDGEHOG-INTERACTING PROTEIN"/>
    <property type="match status" value="1"/>
</dbReference>
<keyword evidence="1" id="KW-0813">Transport</keyword>
<accession>A0ABW2LA28</accession>
<feature type="chain" id="PRO_5045928900" evidence="8">
    <location>
        <begin position="22"/>
        <end position="556"/>
    </location>
</feature>
<organism evidence="10 11">
    <name type="scientific">Haloferula chungangensis</name>
    <dbReference type="NCBI Taxonomy" id="1048331"/>
    <lineage>
        <taxon>Bacteria</taxon>
        <taxon>Pseudomonadati</taxon>
        <taxon>Verrucomicrobiota</taxon>
        <taxon>Verrucomicrobiia</taxon>
        <taxon>Verrucomicrobiales</taxon>
        <taxon>Verrucomicrobiaceae</taxon>
        <taxon>Haloferula</taxon>
    </lineage>
</organism>
<sequence length="556" mass="61528">MKFPSLSIGLILGLAVTSSPAAPVPDDAYFQVETLVEGLTDAMEICVLPTEDVFIAERTGALKWYSPESGEVKLVKKFEVSVKRGGKSRETGLLGLTADPGFMKNGWIYAYYSPKEPSVHRLSRFTFKAGKLLDEKVLLEIEQSREEGVCHEGGSLAFDQEGNLFLSTGDNTNPFKSSGYAPLDERKGNESQNSQRSAGNTNDLRGKILRIRPTAQGGYEIPDGNLFAKGTPKTRPEIFVMGCRNPWRIGVDQRTGVLYWGEVGPDARRDGSRGPKGYCEINQAPTAGNYGWPYFVADNKAYADFDFESEKVGERFEADKPENRSRLNTGLETLPPARVPLWFENRSCYCSGPVYYYDDYSNSPGKLPRELDGCLITYDWNNGRMQLTKLDGKGGMEWKHDWLISKKFVHPSDVEFGPDGAVYVLEYSSPWYNGKDGKLKKVTYSPTKLAVSEEAGPDARLAGLDPKHPGTALLAEAICLSCHQTQVQSVGPRYVDVADRYRENESASEILTAKILKGGVGVWGEVPMPPHPQYNEEQVSQMVDAILSLEPGGHKE</sequence>
<evidence type="ECO:0000256" key="6">
    <source>
        <dbReference type="PROSITE-ProRule" id="PRU00433"/>
    </source>
</evidence>
<keyword evidence="2 6" id="KW-0349">Heme</keyword>
<dbReference type="Pfam" id="PF07995">
    <property type="entry name" value="GSDH"/>
    <property type="match status" value="1"/>
</dbReference>
<feature type="signal peptide" evidence="8">
    <location>
        <begin position="1"/>
        <end position="21"/>
    </location>
</feature>
<dbReference type="InterPro" id="IPR011041">
    <property type="entry name" value="Quinoprot_gluc/sorb_DH_b-prop"/>
</dbReference>
<evidence type="ECO:0000256" key="2">
    <source>
        <dbReference type="ARBA" id="ARBA00022617"/>
    </source>
</evidence>
<dbReference type="RefSeq" id="WP_379713216.1">
    <property type="nucleotide sequence ID" value="NZ_JBHTBS010000006.1"/>
</dbReference>
<feature type="region of interest" description="Disordered" evidence="7">
    <location>
        <begin position="168"/>
        <end position="207"/>
    </location>
</feature>
<protein>
    <submittedName>
        <fullName evidence="10">PQQ-dependent sugar dehydrogenase</fullName>
    </submittedName>
</protein>